<evidence type="ECO:0000313" key="2">
    <source>
        <dbReference type="Proteomes" id="UP000634136"/>
    </source>
</evidence>
<dbReference type="AlphaFoldDB" id="A0A834WLC8"/>
<proteinExistence type="predicted"/>
<organism evidence="1 2">
    <name type="scientific">Senna tora</name>
    <dbReference type="NCBI Taxonomy" id="362788"/>
    <lineage>
        <taxon>Eukaryota</taxon>
        <taxon>Viridiplantae</taxon>
        <taxon>Streptophyta</taxon>
        <taxon>Embryophyta</taxon>
        <taxon>Tracheophyta</taxon>
        <taxon>Spermatophyta</taxon>
        <taxon>Magnoliopsida</taxon>
        <taxon>eudicotyledons</taxon>
        <taxon>Gunneridae</taxon>
        <taxon>Pentapetalae</taxon>
        <taxon>rosids</taxon>
        <taxon>fabids</taxon>
        <taxon>Fabales</taxon>
        <taxon>Fabaceae</taxon>
        <taxon>Caesalpinioideae</taxon>
        <taxon>Cassia clade</taxon>
        <taxon>Senna</taxon>
    </lineage>
</organism>
<name>A0A834WLC8_9FABA</name>
<dbReference type="EMBL" id="JAAIUW010000008">
    <property type="protein sequence ID" value="KAF7821089.1"/>
    <property type="molecule type" value="Genomic_DNA"/>
</dbReference>
<sequence>MNVAKALKILNASNWNLGQVGTLYKPGMFNSKVVQKGKQLTQGQRVDKAVIATQTMDGCFEI</sequence>
<gene>
    <name evidence="1" type="ORF">G2W53_026544</name>
</gene>
<comment type="caution">
    <text evidence="1">The sequence shown here is derived from an EMBL/GenBank/DDBJ whole genome shotgun (WGS) entry which is preliminary data.</text>
</comment>
<keyword evidence="2" id="KW-1185">Reference proteome</keyword>
<accession>A0A834WLC8</accession>
<reference evidence="1" key="1">
    <citation type="submission" date="2020-09" db="EMBL/GenBank/DDBJ databases">
        <title>Genome-Enabled Discovery of Anthraquinone Biosynthesis in Senna tora.</title>
        <authorList>
            <person name="Kang S.-H."/>
            <person name="Pandey R.P."/>
            <person name="Lee C.-M."/>
            <person name="Sim J.-S."/>
            <person name="Jeong J.-T."/>
            <person name="Choi B.-S."/>
            <person name="Jung M."/>
            <person name="Ginzburg D."/>
            <person name="Zhao K."/>
            <person name="Won S.Y."/>
            <person name="Oh T.-J."/>
            <person name="Yu Y."/>
            <person name="Kim N.-H."/>
            <person name="Lee O.R."/>
            <person name="Lee T.-H."/>
            <person name="Bashyal P."/>
            <person name="Kim T.-S."/>
            <person name="Lee W.-H."/>
            <person name="Kawkins C."/>
            <person name="Kim C.-K."/>
            <person name="Kim J.S."/>
            <person name="Ahn B.O."/>
            <person name="Rhee S.Y."/>
            <person name="Sohng J.K."/>
        </authorList>
    </citation>
    <scope>NUCLEOTIDE SEQUENCE</scope>
    <source>
        <tissue evidence="1">Leaf</tissue>
    </source>
</reference>
<protein>
    <submittedName>
        <fullName evidence="1">Uncharacterized protein</fullName>
    </submittedName>
</protein>
<dbReference type="Proteomes" id="UP000634136">
    <property type="component" value="Unassembled WGS sequence"/>
</dbReference>
<evidence type="ECO:0000313" key="1">
    <source>
        <dbReference type="EMBL" id="KAF7821089.1"/>
    </source>
</evidence>